<evidence type="ECO:0000256" key="1">
    <source>
        <dbReference type="SAM" id="MobiDB-lite"/>
    </source>
</evidence>
<dbReference type="AlphaFoldDB" id="A0A0C3KHV9"/>
<name>A0A0C3KHV9_PISTI</name>
<evidence type="ECO:0000313" key="2">
    <source>
        <dbReference type="EMBL" id="KIO09177.1"/>
    </source>
</evidence>
<dbReference type="InParanoid" id="A0A0C3KHV9"/>
<protein>
    <submittedName>
        <fullName evidence="2">Uncharacterized protein</fullName>
    </submittedName>
</protein>
<evidence type="ECO:0000313" key="3">
    <source>
        <dbReference type="Proteomes" id="UP000054217"/>
    </source>
</evidence>
<dbReference type="HOGENOM" id="CLU_000288_138_6_1"/>
<sequence length="185" mass="20508">MLPLLRPQLNAEEPSAAINQGPSPISSEDSYSPGDVYDFHSLARVPLPRFLNRRLILPCIAHCVAVVHLKGSDPSAPSYMYSIQAFGLRPLEITLPNKLEDETRSRGSLQLVRPWHSKLPGSSAELDAVTEEQLLSTLERPFNALLLSQLPHNEHKRIASSTCITVQPKGRASILKSKIRIFNIV</sequence>
<gene>
    <name evidence="2" type="ORF">M404DRAFT_996840</name>
</gene>
<organism evidence="2 3">
    <name type="scientific">Pisolithus tinctorius Marx 270</name>
    <dbReference type="NCBI Taxonomy" id="870435"/>
    <lineage>
        <taxon>Eukaryota</taxon>
        <taxon>Fungi</taxon>
        <taxon>Dikarya</taxon>
        <taxon>Basidiomycota</taxon>
        <taxon>Agaricomycotina</taxon>
        <taxon>Agaricomycetes</taxon>
        <taxon>Agaricomycetidae</taxon>
        <taxon>Boletales</taxon>
        <taxon>Sclerodermatineae</taxon>
        <taxon>Pisolithaceae</taxon>
        <taxon>Pisolithus</taxon>
    </lineage>
</organism>
<keyword evidence="3" id="KW-1185">Reference proteome</keyword>
<reference evidence="2 3" key="1">
    <citation type="submission" date="2014-04" db="EMBL/GenBank/DDBJ databases">
        <authorList>
            <consortium name="DOE Joint Genome Institute"/>
            <person name="Kuo A."/>
            <person name="Kohler A."/>
            <person name="Costa M.D."/>
            <person name="Nagy L.G."/>
            <person name="Floudas D."/>
            <person name="Copeland A."/>
            <person name="Barry K.W."/>
            <person name="Cichocki N."/>
            <person name="Veneault-Fourrey C."/>
            <person name="LaButti K."/>
            <person name="Lindquist E.A."/>
            <person name="Lipzen A."/>
            <person name="Lundell T."/>
            <person name="Morin E."/>
            <person name="Murat C."/>
            <person name="Sun H."/>
            <person name="Tunlid A."/>
            <person name="Henrissat B."/>
            <person name="Grigoriev I.V."/>
            <person name="Hibbett D.S."/>
            <person name="Martin F."/>
            <person name="Nordberg H.P."/>
            <person name="Cantor M.N."/>
            <person name="Hua S.X."/>
        </authorList>
    </citation>
    <scope>NUCLEOTIDE SEQUENCE [LARGE SCALE GENOMIC DNA]</scope>
    <source>
        <strain evidence="2 3">Marx 270</strain>
    </source>
</reference>
<feature type="compositionally biased region" description="Polar residues" evidence="1">
    <location>
        <begin position="17"/>
        <end position="30"/>
    </location>
</feature>
<dbReference type="Proteomes" id="UP000054217">
    <property type="component" value="Unassembled WGS sequence"/>
</dbReference>
<dbReference type="EMBL" id="KN831955">
    <property type="protein sequence ID" value="KIO09177.1"/>
    <property type="molecule type" value="Genomic_DNA"/>
</dbReference>
<accession>A0A0C3KHV9</accession>
<dbReference type="STRING" id="870435.A0A0C3KHV9"/>
<reference evidence="3" key="2">
    <citation type="submission" date="2015-01" db="EMBL/GenBank/DDBJ databases">
        <title>Evolutionary Origins and Diversification of the Mycorrhizal Mutualists.</title>
        <authorList>
            <consortium name="DOE Joint Genome Institute"/>
            <consortium name="Mycorrhizal Genomics Consortium"/>
            <person name="Kohler A."/>
            <person name="Kuo A."/>
            <person name="Nagy L.G."/>
            <person name="Floudas D."/>
            <person name="Copeland A."/>
            <person name="Barry K.W."/>
            <person name="Cichocki N."/>
            <person name="Veneault-Fourrey C."/>
            <person name="LaButti K."/>
            <person name="Lindquist E.A."/>
            <person name="Lipzen A."/>
            <person name="Lundell T."/>
            <person name="Morin E."/>
            <person name="Murat C."/>
            <person name="Riley R."/>
            <person name="Ohm R."/>
            <person name="Sun H."/>
            <person name="Tunlid A."/>
            <person name="Henrissat B."/>
            <person name="Grigoriev I.V."/>
            <person name="Hibbett D.S."/>
            <person name="Martin F."/>
        </authorList>
    </citation>
    <scope>NUCLEOTIDE SEQUENCE [LARGE SCALE GENOMIC DNA]</scope>
    <source>
        <strain evidence="3">Marx 270</strain>
    </source>
</reference>
<feature type="region of interest" description="Disordered" evidence="1">
    <location>
        <begin position="9"/>
        <end position="30"/>
    </location>
</feature>
<dbReference type="OrthoDB" id="2674085at2759"/>
<proteinExistence type="predicted"/>